<dbReference type="EC" id="7.1.1.9" evidence="3"/>
<comment type="subcellular location">
    <subcellularLocation>
        <location evidence="1">Membrane</location>
        <topology evidence="1">Multi-pass membrane protein</topology>
    </subcellularLocation>
</comment>
<organism evidence="14">
    <name type="scientific">marine metagenome</name>
    <dbReference type="NCBI Taxonomy" id="408172"/>
    <lineage>
        <taxon>unclassified sequences</taxon>
        <taxon>metagenomes</taxon>
        <taxon>ecological metagenomes</taxon>
    </lineage>
</organism>
<dbReference type="PANTHER" id="PTHR22888">
    <property type="entry name" value="CYTOCHROME C OXIDASE, SUBUNIT II"/>
    <property type="match status" value="1"/>
</dbReference>
<keyword evidence="11 12" id="KW-0472">Membrane</keyword>
<name>A0A381X505_9ZZZZ</name>
<evidence type="ECO:0000256" key="6">
    <source>
        <dbReference type="ARBA" id="ARBA00022723"/>
    </source>
</evidence>
<dbReference type="InterPro" id="IPR045187">
    <property type="entry name" value="CcO_II"/>
</dbReference>
<evidence type="ECO:0000313" key="14">
    <source>
        <dbReference type="EMBL" id="SVA59824.1"/>
    </source>
</evidence>
<dbReference type="GO" id="GO:0042773">
    <property type="term" value="P:ATP synthesis coupled electron transport"/>
    <property type="evidence" value="ECO:0007669"/>
    <property type="project" value="TreeGrafter"/>
</dbReference>
<keyword evidence="10" id="KW-0186">Copper</keyword>
<dbReference type="GO" id="GO:0005507">
    <property type="term" value="F:copper ion binding"/>
    <property type="evidence" value="ECO:0007669"/>
    <property type="project" value="InterPro"/>
</dbReference>
<evidence type="ECO:0000256" key="10">
    <source>
        <dbReference type="ARBA" id="ARBA00023008"/>
    </source>
</evidence>
<dbReference type="SUPFAM" id="SSF49503">
    <property type="entry name" value="Cupredoxins"/>
    <property type="match status" value="1"/>
</dbReference>
<dbReference type="GO" id="GO:0016020">
    <property type="term" value="C:membrane"/>
    <property type="evidence" value="ECO:0007669"/>
    <property type="project" value="UniProtKB-SubCell"/>
</dbReference>
<keyword evidence="4" id="KW-0813">Transport</keyword>
<evidence type="ECO:0000256" key="5">
    <source>
        <dbReference type="ARBA" id="ARBA00022692"/>
    </source>
</evidence>
<keyword evidence="8" id="KW-0249">Electron transport</keyword>
<dbReference type="AlphaFoldDB" id="A0A381X505"/>
<dbReference type="Gene3D" id="1.10.287.90">
    <property type="match status" value="1"/>
</dbReference>
<protein>
    <recommendedName>
        <fullName evidence="3">cytochrome-c oxidase</fullName>
        <ecNumber evidence="3">7.1.1.9</ecNumber>
    </recommendedName>
</protein>
<accession>A0A381X505</accession>
<dbReference type="InterPro" id="IPR002429">
    <property type="entry name" value="CcO_II-like_C"/>
</dbReference>
<dbReference type="GO" id="GO:0004129">
    <property type="term" value="F:cytochrome-c oxidase activity"/>
    <property type="evidence" value="ECO:0007669"/>
    <property type="project" value="UniProtKB-EC"/>
</dbReference>
<evidence type="ECO:0000256" key="8">
    <source>
        <dbReference type="ARBA" id="ARBA00022982"/>
    </source>
</evidence>
<dbReference type="PROSITE" id="PS50857">
    <property type="entry name" value="COX2_CUA"/>
    <property type="match status" value="1"/>
</dbReference>
<gene>
    <name evidence="14" type="ORF">METZ01_LOCUS112678</name>
</gene>
<evidence type="ECO:0000256" key="7">
    <source>
        <dbReference type="ARBA" id="ARBA00022967"/>
    </source>
</evidence>
<keyword evidence="6" id="KW-0479">Metal-binding</keyword>
<evidence type="ECO:0000259" key="13">
    <source>
        <dbReference type="PROSITE" id="PS50857"/>
    </source>
</evidence>
<feature type="transmembrane region" description="Helical" evidence="12">
    <location>
        <begin position="27"/>
        <end position="53"/>
    </location>
</feature>
<evidence type="ECO:0000256" key="3">
    <source>
        <dbReference type="ARBA" id="ARBA00012949"/>
    </source>
</evidence>
<keyword evidence="5 12" id="KW-0812">Transmembrane</keyword>
<feature type="transmembrane region" description="Helical" evidence="12">
    <location>
        <begin position="74"/>
        <end position="94"/>
    </location>
</feature>
<dbReference type="InterPro" id="IPR008972">
    <property type="entry name" value="Cupredoxin"/>
</dbReference>
<dbReference type="PANTHER" id="PTHR22888:SF9">
    <property type="entry name" value="CYTOCHROME C OXIDASE SUBUNIT 2"/>
    <property type="match status" value="1"/>
</dbReference>
<evidence type="ECO:0000256" key="4">
    <source>
        <dbReference type="ARBA" id="ARBA00022448"/>
    </source>
</evidence>
<keyword evidence="9 12" id="KW-1133">Transmembrane helix</keyword>
<dbReference type="Pfam" id="PF00116">
    <property type="entry name" value="COX2"/>
    <property type="match status" value="1"/>
</dbReference>
<evidence type="ECO:0000256" key="12">
    <source>
        <dbReference type="SAM" id="Phobius"/>
    </source>
</evidence>
<evidence type="ECO:0000256" key="2">
    <source>
        <dbReference type="ARBA" id="ARBA00007866"/>
    </source>
</evidence>
<dbReference type="EMBL" id="UINC01013941">
    <property type="protein sequence ID" value="SVA59824.1"/>
    <property type="molecule type" value="Genomic_DNA"/>
</dbReference>
<dbReference type="InterPro" id="IPR036257">
    <property type="entry name" value="Cyt_c_oxidase_su2_TM_sf"/>
</dbReference>
<dbReference type="InterPro" id="IPR001505">
    <property type="entry name" value="Copper_CuA"/>
</dbReference>
<evidence type="ECO:0000256" key="9">
    <source>
        <dbReference type="ARBA" id="ARBA00022989"/>
    </source>
</evidence>
<proteinExistence type="inferred from homology"/>
<keyword evidence="7" id="KW-1278">Translocase</keyword>
<feature type="domain" description="Cytochrome oxidase subunit II copper A binding" evidence="13">
    <location>
        <begin position="105"/>
        <end position="244"/>
    </location>
</feature>
<dbReference type="Gene3D" id="2.60.40.420">
    <property type="entry name" value="Cupredoxins - blue copper proteins"/>
    <property type="match status" value="1"/>
</dbReference>
<feature type="non-terminal residue" evidence="14">
    <location>
        <position position="244"/>
    </location>
</feature>
<sequence length="244" mass="27041">MELLSGIIEAFSFPELVSQNGGEIDGLIIAVHLLMLVLFVGWIIYYFVALWKFRASNNPKADYKGVKTKTITNSIEGAVIVAELVLVVVATYFWNFYVNETDDFSEESVVRVTAEQFAWSARYPGADGKLGIQSKTLVSGANPFGIDKSEPHWEDDVEVLPPDDIVVPMVKNEDGTHKSVTIDLASKDVIHCFKVLPLRVCQDVIPGMRIPIHFRPTKVGRYQITCAQLCGDGHARMKGAVKVV</sequence>
<reference evidence="14" key="1">
    <citation type="submission" date="2018-05" db="EMBL/GenBank/DDBJ databases">
        <authorList>
            <person name="Lanie J.A."/>
            <person name="Ng W.-L."/>
            <person name="Kazmierczak K.M."/>
            <person name="Andrzejewski T.M."/>
            <person name="Davidsen T.M."/>
            <person name="Wayne K.J."/>
            <person name="Tettelin H."/>
            <person name="Glass J.I."/>
            <person name="Rusch D."/>
            <person name="Podicherti R."/>
            <person name="Tsui H.-C.T."/>
            <person name="Winkler M.E."/>
        </authorList>
    </citation>
    <scope>NUCLEOTIDE SEQUENCE</scope>
</reference>
<evidence type="ECO:0000256" key="1">
    <source>
        <dbReference type="ARBA" id="ARBA00004141"/>
    </source>
</evidence>
<dbReference type="PROSITE" id="PS00078">
    <property type="entry name" value="COX2"/>
    <property type="match status" value="1"/>
</dbReference>
<comment type="similarity">
    <text evidence="2">Belongs to the cytochrome c oxidase subunit 2 family.</text>
</comment>
<evidence type="ECO:0000256" key="11">
    <source>
        <dbReference type="ARBA" id="ARBA00023136"/>
    </source>
</evidence>